<accession>A0ABR3GI42</accession>
<evidence type="ECO:0000313" key="12">
    <source>
        <dbReference type="EMBL" id="KAL0635585.1"/>
    </source>
</evidence>
<sequence length="472" mass="52370">MNLRAKNWLSAVLSCLLMTAPLTAGYELAVDDRGSVLYVAQRIAYKMMEMYPGNKTNGIPGLFGDPYYWWEAGAVFGALVDYWYYTGDAGYNHVVTEALLHQMGPDQDYMPPNQSKSLGNDDQCFWGLTVISAAEKNFPDPPKGQAQWLALAQAVFNTQALRWDTSTCGGGLRWQIYSFNNGYTYKNTISNGCFFQLAARLARYTNNATYAHWATKAYDWTHNLGLATPDQRYFDGSDSQGNCTAVNWVQWSYNAGTYLAGAAYMYNFTNGDPVWGSRVESILDMTRIFFTTPPFGPNDTMFEQACERPVTCNVDQRSFKAYFARFLALTVKMVPWTAPHIMPKLRTSAVAAAAACSYGEDKNTCGMKWYAPQWDGLYGIGEQISALEVIQNTLVHEVGIPVTEDAGGTSVGDPAAGSYRGPNRGRNRGDGSSSMSIQEELAAGMTRKQMVGAWVATVVTVLLTFVFVYWVY</sequence>
<dbReference type="Pfam" id="PF03663">
    <property type="entry name" value="Glyco_hydro_76"/>
    <property type="match status" value="1"/>
</dbReference>
<keyword evidence="7 8" id="KW-0326">Glycosidase</keyword>
<evidence type="ECO:0000256" key="5">
    <source>
        <dbReference type="ARBA" id="ARBA00022801"/>
    </source>
</evidence>
<dbReference type="InterPro" id="IPR008928">
    <property type="entry name" value="6-hairpin_glycosidase_sf"/>
</dbReference>
<feature type="compositionally biased region" description="Low complexity" evidence="9">
    <location>
        <begin position="417"/>
        <end position="435"/>
    </location>
</feature>
<comment type="catalytic activity">
    <reaction evidence="1 8">
        <text>Random hydrolysis of (1-&gt;6)-alpha-D-mannosidic linkages in unbranched (1-&gt;6)-mannans.</text>
        <dbReference type="EC" id="3.2.1.101"/>
    </reaction>
</comment>
<evidence type="ECO:0000256" key="4">
    <source>
        <dbReference type="ARBA" id="ARBA00022729"/>
    </source>
</evidence>
<evidence type="ECO:0000256" key="8">
    <source>
        <dbReference type="PIRNR" id="PIRNR016302"/>
    </source>
</evidence>
<dbReference type="InterPro" id="IPR005198">
    <property type="entry name" value="Glyco_hydro_76"/>
</dbReference>
<protein>
    <recommendedName>
        <fullName evidence="3 8">Mannan endo-1,6-alpha-mannosidase</fullName>
        <ecNumber evidence="3 8">3.2.1.101</ecNumber>
    </recommendedName>
</protein>
<dbReference type="InterPro" id="IPR014480">
    <property type="entry name" value="Mannan-1_6-alpha_mannosidase"/>
</dbReference>
<evidence type="ECO:0000256" key="6">
    <source>
        <dbReference type="ARBA" id="ARBA00023180"/>
    </source>
</evidence>
<dbReference type="PANTHER" id="PTHR12145">
    <property type="entry name" value="MANNAN ENDO-1,6-ALPHA-MANNOSIDASE DCW1"/>
    <property type="match status" value="1"/>
</dbReference>
<evidence type="ECO:0000256" key="11">
    <source>
        <dbReference type="SAM" id="SignalP"/>
    </source>
</evidence>
<feature type="region of interest" description="Disordered" evidence="9">
    <location>
        <begin position="405"/>
        <end position="435"/>
    </location>
</feature>
<organism evidence="12 13">
    <name type="scientific">Discina gigas</name>
    <dbReference type="NCBI Taxonomy" id="1032678"/>
    <lineage>
        <taxon>Eukaryota</taxon>
        <taxon>Fungi</taxon>
        <taxon>Dikarya</taxon>
        <taxon>Ascomycota</taxon>
        <taxon>Pezizomycotina</taxon>
        <taxon>Pezizomycetes</taxon>
        <taxon>Pezizales</taxon>
        <taxon>Discinaceae</taxon>
        <taxon>Discina</taxon>
    </lineage>
</organism>
<comment type="caution">
    <text evidence="12">The sequence shown here is derived from an EMBL/GenBank/DDBJ whole genome shotgun (WGS) entry which is preliminary data.</text>
</comment>
<evidence type="ECO:0000256" key="3">
    <source>
        <dbReference type="ARBA" id="ARBA00012350"/>
    </source>
</evidence>
<keyword evidence="5 8" id="KW-0378">Hydrolase</keyword>
<dbReference type="SUPFAM" id="SSF48208">
    <property type="entry name" value="Six-hairpin glycosidases"/>
    <property type="match status" value="1"/>
</dbReference>
<keyword evidence="4 11" id="KW-0732">Signal</keyword>
<reference evidence="12 13" key="1">
    <citation type="submission" date="2024-02" db="EMBL/GenBank/DDBJ databases">
        <title>Discinaceae phylogenomics.</title>
        <authorList>
            <person name="Dirks A.C."/>
            <person name="James T.Y."/>
        </authorList>
    </citation>
    <scope>NUCLEOTIDE SEQUENCE [LARGE SCALE GENOMIC DNA]</scope>
    <source>
        <strain evidence="12 13">ACD0624</strain>
    </source>
</reference>
<evidence type="ECO:0000256" key="2">
    <source>
        <dbReference type="ARBA" id="ARBA00009699"/>
    </source>
</evidence>
<dbReference type="PANTHER" id="PTHR12145:SF36">
    <property type="entry name" value="MANNAN ENDO-1,6-ALPHA-MANNOSIDASE DCW1"/>
    <property type="match status" value="1"/>
</dbReference>
<dbReference type="Gene3D" id="1.50.10.20">
    <property type="match status" value="1"/>
</dbReference>
<evidence type="ECO:0000256" key="1">
    <source>
        <dbReference type="ARBA" id="ARBA00001452"/>
    </source>
</evidence>
<dbReference type="EC" id="3.2.1.101" evidence="3 8"/>
<gene>
    <name evidence="12" type="ORF">Q9L58_005516</name>
</gene>
<name>A0ABR3GI42_9PEZI</name>
<feature type="transmembrane region" description="Helical" evidence="10">
    <location>
        <begin position="451"/>
        <end position="471"/>
    </location>
</feature>
<keyword evidence="10" id="KW-1133">Transmembrane helix</keyword>
<comment type="similarity">
    <text evidence="2 8">Belongs to the glycosyl hydrolase 76 family.</text>
</comment>
<keyword evidence="10" id="KW-0472">Membrane</keyword>
<keyword evidence="10" id="KW-0812">Transmembrane</keyword>
<evidence type="ECO:0000256" key="10">
    <source>
        <dbReference type="SAM" id="Phobius"/>
    </source>
</evidence>
<proteinExistence type="inferred from homology"/>
<keyword evidence="6" id="KW-0325">Glycoprotein</keyword>
<dbReference type="Proteomes" id="UP001447188">
    <property type="component" value="Unassembled WGS sequence"/>
</dbReference>
<feature type="chain" id="PRO_5046147654" description="Mannan endo-1,6-alpha-mannosidase" evidence="11">
    <location>
        <begin position="26"/>
        <end position="472"/>
    </location>
</feature>
<feature type="signal peptide" evidence="11">
    <location>
        <begin position="1"/>
        <end position="25"/>
    </location>
</feature>
<evidence type="ECO:0000256" key="9">
    <source>
        <dbReference type="SAM" id="MobiDB-lite"/>
    </source>
</evidence>
<keyword evidence="13" id="KW-1185">Reference proteome</keyword>
<evidence type="ECO:0000313" key="13">
    <source>
        <dbReference type="Proteomes" id="UP001447188"/>
    </source>
</evidence>
<dbReference type="PIRSF" id="PIRSF016302">
    <property type="entry name" value="Man_a_manosd"/>
    <property type="match status" value="1"/>
</dbReference>
<dbReference type="EMBL" id="JBBBZM010000067">
    <property type="protein sequence ID" value="KAL0635585.1"/>
    <property type="molecule type" value="Genomic_DNA"/>
</dbReference>
<evidence type="ECO:0000256" key="7">
    <source>
        <dbReference type="ARBA" id="ARBA00023295"/>
    </source>
</evidence>